<sequence>MKKINFVKAFFISIFKPGEYYNLIKESLVRAFIYMISITVITGLISFTTPARDYLDFINLIEDEVGNGFPEFTLYNGILDVKEKEPIIIKKAKKPTIIIDTSGETTESKLDEYDKCILILKDKLFYKKSNINIDQATYDFFKWINLDKEKTRELLPKLKMGAYLIEFVTPVLMIVLNLFSAFIISLAGVIINALLRWPLKYRNIYKMSLYSITTGIILGAILRFLNISLLFTNYIYLIIGFVYVFIAFKGVVINIED</sequence>
<keyword evidence="1" id="KW-0472">Membrane</keyword>
<accession>A0A1M6A6D2</accession>
<dbReference type="AlphaFoldDB" id="A0A1M6A6D2"/>
<proteinExistence type="predicted"/>
<evidence type="ECO:0000313" key="2">
    <source>
        <dbReference type="EMBL" id="SHI32050.1"/>
    </source>
</evidence>
<feature type="transmembrane region" description="Helical" evidence="1">
    <location>
        <begin position="28"/>
        <end position="47"/>
    </location>
</feature>
<evidence type="ECO:0000256" key="1">
    <source>
        <dbReference type="SAM" id="Phobius"/>
    </source>
</evidence>
<feature type="transmembrane region" description="Helical" evidence="1">
    <location>
        <begin position="207"/>
        <end position="228"/>
    </location>
</feature>
<dbReference type="EMBL" id="FQXU01000012">
    <property type="protein sequence ID" value="SHI32050.1"/>
    <property type="molecule type" value="Genomic_DNA"/>
</dbReference>
<reference evidence="2 3" key="1">
    <citation type="submission" date="2016-11" db="EMBL/GenBank/DDBJ databases">
        <authorList>
            <person name="Jaros S."/>
            <person name="Januszkiewicz K."/>
            <person name="Wedrychowicz H."/>
        </authorList>
    </citation>
    <scope>NUCLEOTIDE SEQUENCE [LARGE SCALE GENOMIC DNA]</scope>
    <source>
        <strain evidence="2 3">DSM 6191</strain>
    </source>
</reference>
<feature type="transmembrane region" description="Helical" evidence="1">
    <location>
        <begin position="234"/>
        <end position="255"/>
    </location>
</feature>
<keyword evidence="1" id="KW-1133">Transmembrane helix</keyword>
<evidence type="ECO:0008006" key="4">
    <source>
        <dbReference type="Google" id="ProtNLM"/>
    </source>
</evidence>
<dbReference type="InterPro" id="IPR009574">
    <property type="entry name" value="DUF1189"/>
</dbReference>
<keyword evidence="1" id="KW-0812">Transmembrane</keyword>
<protein>
    <recommendedName>
        <fullName evidence="4">Maltodextrin utilization protein YvdJ</fullName>
    </recommendedName>
</protein>
<feature type="transmembrane region" description="Helical" evidence="1">
    <location>
        <begin position="167"/>
        <end position="195"/>
    </location>
</feature>
<evidence type="ECO:0000313" key="3">
    <source>
        <dbReference type="Proteomes" id="UP000184241"/>
    </source>
</evidence>
<organism evidence="2 3">
    <name type="scientific">Clostridium intestinale DSM 6191</name>
    <dbReference type="NCBI Taxonomy" id="1121320"/>
    <lineage>
        <taxon>Bacteria</taxon>
        <taxon>Bacillati</taxon>
        <taxon>Bacillota</taxon>
        <taxon>Clostridia</taxon>
        <taxon>Eubacteriales</taxon>
        <taxon>Clostridiaceae</taxon>
        <taxon>Clostridium</taxon>
    </lineage>
</organism>
<gene>
    <name evidence="2" type="ORF">SAMN02745941_03629</name>
</gene>
<name>A0A1M6A6D2_9CLOT</name>
<dbReference type="RefSeq" id="WP_073021797.1">
    <property type="nucleotide sequence ID" value="NZ_FQXU01000012.1"/>
</dbReference>
<dbReference type="Proteomes" id="UP000184241">
    <property type="component" value="Unassembled WGS sequence"/>
</dbReference>
<dbReference type="Pfam" id="PF06691">
    <property type="entry name" value="DUF1189"/>
    <property type="match status" value="1"/>
</dbReference>